<organism evidence="1 2">
    <name type="scientific">Eumeta variegata</name>
    <name type="common">Bagworm moth</name>
    <name type="synonym">Eumeta japonica</name>
    <dbReference type="NCBI Taxonomy" id="151549"/>
    <lineage>
        <taxon>Eukaryota</taxon>
        <taxon>Metazoa</taxon>
        <taxon>Ecdysozoa</taxon>
        <taxon>Arthropoda</taxon>
        <taxon>Hexapoda</taxon>
        <taxon>Insecta</taxon>
        <taxon>Pterygota</taxon>
        <taxon>Neoptera</taxon>
        <taxon>Endopterygota</taxon>
        <taxon>Lepidoptera</taxon>
        <taxon>Glossata</taxon>
        <taxon>Ditrysia</taxon>
        <taxon>Tineoidea</taxon>
        <taxon>Psychidae</taxon>
        <taxon>Oiketicinae</taxon>
        <taxon>Eumeta</taxon>
    </lineage>
</organism>
<name>A0A4C1T6G6_EUMVA</name>
<dbReference type="EMBL" id="BGZK01000037">
    <property type="protein sequence ID" value="GBP09785.1"/>
    <property type="molecule type" value="Genomic_DNA"/>
</dbReference>
<proteinExistence type="predicted"/>
<reference evidence="1 2" key="1">
    <citation type="journal article" date="2019" name="Commun. Biol.">
        <title>The bagworm genome reveals a unique fibroin gene that provides high tensile strength.</title>
        <authorList>
            <person name="Kono N."/>
            <person name="Nakamura H."/>
            <person name="Ohtoshi R."/>
            <person name="Tomita M."/>
            <person name="Numata K."/>
            <person name="Arakawa K."/>
        </authorList>
    </citation>
    <scope>NUCLEOTIDE SEQUENCE [LARGE SCALE GENOMIC DNA]</scope>
</reference>
<dbReference type="AlphaFoldDB" id="A0A4C1T6G6"/>
<protein>
    <submittedName>
        <fullName evidence="1">Uncharacterized protein</fullName>
    </submittedName>
</protein>
<dbReference type="Proteomes" id="UP000299102">
    <property type="component" value="Unassembled WGS sequence"/>
</dbReference>
<gene>
    <name evidence="1" type="ORF">EVAR_81065_1</name>
</gene>
<keyword evidence="2" id="KW-1185">Reference proteome</keyword>
<accession>A0A4C1T6G6</accession>
<sequence length="91" mass="10774">MTPDDARRHPTNVYAYEQRTRRAFDWMFSPDDARRRPTIPDRCLRIRVAHLVGVRSDVFGEAELFRWLFVSLYNRTQLVACGHFVMSARSD</sequence>
<comment type="caution">
    <text evidence="1">The sequence shown here is derived from an EMBL/GenBank/DDBJ whole genome shotgun (WGS) entry which is preliminary data.</text>
</comment>
<evidence type="ECO:0000313" key="2">
    <source>
        <dbReference type="Proteomes" id="UP000299102"/>
    </source>
</evidence>
<evidence type="ECO:0000313" key="1">
    <source>
        <dbReference type="EMBL" id="GBP09785.1"/>
    </source>
</evidence>
<dbReference type="OrthoDB" id="550577at2759"/>